<dbReference type="Proteomes" id="UP001243844">
    <property type="component" value="Unassembled WGS sequence"/>
</dbReference>
<dbReference type="GO" id="GO:0015628">
    <property type="term" value="P:protein secretion by the type II secretion system"/>
    <property type="evidence" value="ECO:0007669"/>
    <property type="project" value="TreeGrafter"/>
</dbReference>
<sequence>MKNNPLCFYYWAHFILIIGAALFSPSVLAEPFDHQYLAWKAQQELHDQRLSREKQSLDQQPTPMPSEDVAVVKTKQVAAMTDVKSALVMVSLNQANEKQLQQLKGIGERKARAIIEYRQQHGMFKHIEELKQVKGIGENIYLKNQAQLSL</sequence>
<dbReference type="GO" id="GO:0006281">
    <property type="term" value="P:DNA repair"/>
    <property type="evidence" value="ECO:0007669"/>
    <property type="project" value="InterPro"/>
</dbReference>
<dbReference type="EMBL" id="JAVIDL010000005">
    <property type="protein sequence ID" value="MDQ8934924.1"/>
    <property type="molecule type" value="Genomic_DNA"/>
</dbReference>
<comment type="caution">
    <text evidence="3">The sequence shown here is derived from an EMBL/GenBank/DDBJ whole genome shotgun (WGS) entry which is preliminary data.</text>
</comment>
<dbReference type="GO" id="GO:0015627">
    <property type="term" value="C:type II protein secretion system complex"/>
    <property type="evidence" value="ECO:0007669"/>
    <property type="project" value="TreeGrafter"/>
</dbReference>
<evidence type="ECO:0000259" key="2">
    <source>
        <dbReference type="SMART" id="SM00278"/>
    </source>
</evidence>
<dbReference type="InterPro" id="IPR004509">
    <property type="entry name" value="Competence_ComEA_HhH"/>
</dbReference>
<dbReference type="GO" id="GO:0003677">
    <property type="term" value="F:DNA binding"/>
    <property type="evidence" value="ECO:0007669"/>
    <property type="project" value="InterPro"/>
</dbReference>
<evidence type="ECO:0000313" key="3">
    <source>
        <dbReference type="EMBL" id="MDQ8934924.1"/>
    </source>
</evidence>
<evidence type="ECO:0000256" key="1">
    <source>
        <dbReference type="SAM" id="MobiDB-lite"/>
    </source>
</evidence>
<dbReference type="AlphaFoldDB" id="A0AAW8J5I3"/>
<dbReference type="InterPro" id="IPR051675">
    <property type="entry name" value="Endo/Exo/Phosphatase_dom_1"/>
</dbReference>
<dbReference type="PANTHER" id="PTHR21180:SF32">
    <property type="entry name" value="ENDONUCLEASE_EXONUCLEASE_PHOSPHATASE FAMILY DOMAIN-CONTAINING PROTEIN 1"/>
    <property type="match status" value="1"/>
</dbReference>
<organism evidence="3 4">
    <name type="scientific">Acinetobacter rudis</name>
    <dbReference type="NCBI Taxonomy" id="632955"/>
    <lineage>
        <taxon>Bacteria</taxon>
        <taxon>Pseudomonadati</taxon>
        <taxon>Pseudomonadota</taxon>
        <taxon>Gammaproteobacteria</taxon>
        <taxon>Moraxellales</taxon>
        <taxon>Moraxellaceae</taxon>
        <taxon>Acinetobacter</taxon>
    </lineage>
</organism>
<dbReference type="Gene3D" id="1.10.150.280">
    <property type="entry name" value="AF1531-like domain"/>
    <property type="match status" value="1"/>
</dbReference>
<dbReference type="NCBIfam" id="TIGR00426">
    <property type="entry name" value="competence protein ComEA helix-hairpin-helix repeat region"/>
    <property type="match status" value="1"/>
</dbReference>
<feature type="domain" description="Helix-hairpin-helix DNA-binding motif class 1" evidence="2">
    <location>
        <begin position="128"/>
        <end position="147"/>
    </location>
</feature>
<gene>
    <name evidence="3" type="ORF">RFH47_04145</name>
</gene>
<dbReference type="PANTHER" id="PTHR21180">
    <property type="entry name" value="ENDONUCLEASE/EXONUCLEASE/PHOSPHATASE FAMILY DOMAIN-CONTAINING PROTEIN 1"/>
    <property type="match status" value="1"/>
</dbReference>
<feature type="domain" description="Helix-hairpin-helix DNA-binding motif class 1" evidence="2">
    <location>
        <begin position="98"/>
        <end position="117"/>
    </location>
</feature>
<evidence type="ECO:0000313" key="4">
    <source>
        <dbReference type="Proteomes" id="UP001243844"/>
    </source>
</evidence>
<dbReference type="Pfam" id="PF12836">
    <property type="entry name" value="HHH_3"/>
    <property type="match status" value="1"/>
</dbReference>
<protein>
    <submittedName>
        <fullName evidence="3">Helix-hairpin-helix domain-containing protein</fullName>
    </submittedName>
</protein>
<accession>A0AAW8J5I3</accession>
<dbReference type="SUPFAM" id="SSF47781">
    <property type="entry name" value="RuvA domain 2-like"/>
    <property type="match status" value="1"/>
</dbReference>
<proteinExistence type="predicted"/>
<dbReference type="SMART" id="SM00278">
    <property type="entry name" value="HhH1"/>
    <property type="match status" value="2"/>
</dbReference>
<reference evidence="3" key="1">
    <citation type="submission" date="2023-08" db="EMBL/GenBank/DDBJ databases">
        <title>Emergence of clinically-relevant ST2 carbapenem-resistant Acinetobacter baumannii strains in hospital sewages in Zhejiang, East of China.</title>
        <authorList>
            <person name="Kaichao C."/>
            <person name="Zhang R."/>
        </authorList>
    </citation>
    <scope>NUCLEOTIDE SEQUENCE</scope>
    <source>
        <strain evidence="3">M-RB-37</strain>
    </source>
</reference>
<dbReference type="InterPro" id="IPR010994">
    <property type="entry name" value="RuvA_2-like"/>
</dbReference>
<dbReference type="RefSeq" id="WP_308981054.1">
    <property type="nucleotide sequence ID" value="NZ_JAVIDL010000005.1"/>
</dbReference>
<name>A0AAW8J5I3_9GAMM</name>
<dbReference type="InterPro" id="IPR003583">
    <property type="entry name" value="Hlx-hairpin-Hlx_DNA-bd_motif"/>
</dbReference>
<feature type="region of interest" description="Disordered" evidence="1">
    <location>
        <begin position="49"/>
        <end position="68"/>
    </location>
</feature>